<dbReference type="InterPro" id="IPR030678">
    <property type="entry name" value="Peptide/Ni-bd"/>
</dbReference>
<evidence type="ECO:0000313" key="7">
    <source>
        <dbReference type="EMBL" id="MCY6960368.1"/>
    </source>
</evidence>
<feature type="chain" id="PRO_5045957504" evidence="5">
    <location>
        <begin position="23"/>
        <end position="550"/>
    </location>
</feature>
<dbReference type="PIRSF" id="PIRSF002741">
    <property type="entry name" value="MppA"/>
    <property type="match status" value="1"/>
</dbReference>
<keyword evidence="3" id="KW-0813">Transport</keyword>
<proteinExistence type="inferred from homology"/>
<dbReference type="Proteomes" id="UP001144612">
    <property type="component" value="Unassembled WGS sequence"/>
</dbReference>
<gene>
    <name evidence="7" type="ORF">OW729_17315</name>
</gene>
<feature type="domain" description="Solute-binding protein family 5" evidence="6">
    <location>
        <begin position="78"/>
        <end position="469"/>
    </location>
</feature>
<evidence type="ECO:0000256" key="5">
    <source>
        <dbReference type="SAM" id="SignalP"/>
    </source>
</evidence>
<dbReference type="Gene3D" id="3.40.190.10">
    <property type="entry name" value="Periplasmic binding protein-like II"/>
    <property type="match status" value="1"/>
</dbReference>
<dbReference type="PANTHER" id="PTHR30290:SF10">
    <property type="entry name" value="PERIPLASMIC OLIGOPEPTIDE-BINDING PROTEIN-RELATED"/>
    <property type="match status" value="1"/>
</dbReference>
<dbReference type="PROSITE" id="PS51257">
    <property type="entry name" value="PROKAR_LIPOPROTEIN"/>
    <property type="match status" value="1"/>
</dbReference>
<accession>A0ABT4DDV3</accession>
<dbReference type="SUPFAM" id="SSF53850">
    <property type="entry name" value="Periplasmic binding protein-like II"/>
    <property type="match status" value="1"/>
</dbReference>
<dbReference type="CDD" id="cd08504">
    <property type="entry name" value="PBP2_OppA"/>
    <property type="match status" value="1"/>
</dbReference>
<dbReference type="Gene3D" id="3.10.105.10">
    <property type="entry name" value="Dipeptide-binding Protein, Domain 3"/>
    <property type="match status" value="1"/>
</dbReference>
<protein>
    <submittedName>
        <fullName evidence="7">Peptide ABC transporter substrate-binding protein</fullName>
    </submittedName>
</protein>
<evidence type="ECO:0000259" key="6">
    <source>
        <dbReference type="Pfam" id="PF00496"/>
    </source>
</evidence>
<comment type="caution">
    <text evidence="7">The sequence shown here is derived from an EMBL/GenBank/DDBJ whole genome shotgun (WGS) entry which is preliminary data.</text>
</comment>
<name>A0ABT4DDV3_9CLOT</name>
<sequence length="550" mass="62297">MKRKRILVSLLAAAVITTTVLTGCGGSKEGGKSGKEVVLNLDAPAIRTLDSAKATDSASFNALNASFEGLLRSNNDEPEAAGAEKWEVSKDQKTYTFHLRDQEWSDGKKVTAKDYEYAWRRILDPKTKSQYASFLFGIKNAEKFYKGKAKAEEVGIKAVDDKTFKVELEYPIPYFLQMASFTLLVPSRQDIVEAQGDKYGTDVTKMVFNGPFALKEWQKGAKLSTVKNDKYYDKDKVKIDKVNFLVIKELQTKYQMFKNKELDGIPGTGEYAQQLKKDAEAGKCDYTEEVAPSGFYMMYNMSGKNKLLTNAKIRLALSLAINREDYVNKVYKRGFVAYGLMPTKLLCGDKEYRQMVQEPLKELMGKKDPKALFIEGLKELGLDPDPSKHTLRYLPQGSDAFEKQSAEFFQNNWRQNIGVNFKIDTAANFADYLNKSASGDFEVAMSGWNGDFNDPYTFIEQFQKDNGNNYGKYNNPKYEEYIKQSIGVTDTAKRTEIFKKAETLLINEDAGIAPVFYKDKRAVTQKYLKGVQYPSFGGQYELKWAYVEGK</sequence>
<comment type="subcellular location">
    <subcellularLocation>
        <location evidence="1">Cell envelope</location>
    </subcellularLocation>
</comment>
<comment type="similarity">
    <text evidence="2">Belongs to the bacterial solute-binding protein 5 family.</text>
</comment>
<keyword evidence="8" id="KW-1185">Reference proteome</keyword>
<dbReference type="InterPro" id="IPR000914">
    <property type="entry name" value="SBP_5_dom"/>
</dbReference>
<keyword evidence="4 5" id="KW-0732">Signal</keyword>
<dbReference type="EMBL" id="JAPQFJ010000026">
    <property type="protein sequence ID" value="MCY6960368.1"/>
    <property type="molecule type" value="Genomic_DNA"/>
</dbReference>
<evidence type="ECO:0000256" key="3">
    <source>
        <dbReference type="ARBA" id="ARBA00022448"/>
    </source>
</evidence>
<evidence type="ECO:0000313" key="8">
    <source>
        <dbReference type="Proteomes" id="UP001144612"/>
    </source>
</evidence>
<feature type="signal peptide" evidence="5">
    <location>
        <begin position="1"/>
        <end position="22"/>
    </location>
</feature>
<reference evidence="7" key="1">
    <citation type="submission" date="2022-12" db="EMBL/GenBank/DDBJ databases">
        <title>Clostridium sp. nov., isolated from industrial wastewater.</title>
        <authorList>
            <person name="Jiayan W."/>
        </authorList>
    </citation>
    <scope>NUCLEOTIDE SEQUENCE</scope>
    <source>
        <strain evidence="7">ZC22-4</strain>
    </source>
</reference>
<organism evidence="7 8">
    <name type="scientific">Clostridium brassicae</name>
    <dbReference type="NCBI Taxonomy" id="2999072"/>
    <lineage>
        <taxon>Bacteria</taxon>
        <taxon>Bacillati</taxon>
        <taxon>Bacillota</taxon>
        <taxon>Clostridia</taxon>
        <taxon>Eubacteriales</taxon>
        <taxon>Clostridiaceae</taxon>
        <taxon>Clostridium</taxon>
    </lineage>
</organism>
<evidence type="ECO:0000256" key="1">
    <source>
        <dbReference type="ARBA" id="ARBA00004196"/>
    </source>
</evidence>
<evidence type="ECO:0000256" key="4">
    <source>
        <dbReference type="ARBA" id="ARBA00022729"/>
    </source>
</evidence>
<dbReference type="Pfam" id="PF00496">
    <property type="entry name" value="SBP_bac_5"/>
    <property type="match status" value="1"/>
</dbReference>
<dbReference type="Gene3D" id="3.90.76.10">
    <property type="entry name" value="Dipeptide-binding Protein, Domain 1"/>
    <property type="match status" value="1"/>
</dbReference>
<dbReference type="RefSeq" id="WP_268062805.1">
    <property type="nucleotide sequence ID" value="NZ_JAPQFJ010000026.1"/>
</dbReference>
<evidence type="ECO:0000256" key="2">
    <source>
        <dbReference type="ARBA" id="ARBA00005695"/>
    </source>
</evidence>
<dbReference type="InterPro" id="IPR039424">
    <property type="entry name" value="SBP_5"/>
</dbReference>
<dbReference type="PANTHER" id="PTHR30290">
    <property type="entry name" value="PERIPLASMIC BINDING COMPONENT OF ABC TRANSPORTER"/>
    <property type="match status" value="1"/>
</dbReference>